<keyword evidence="3" id="KW-1185">Reference proteome</keyword>
<organism evidence="2 3">
    <name type="scientific">Microbacterium rhizomatis</name>
    <dbReference type="NCBI Taxonomy" id="1631477"/>
    <lineage>
        <taxon>Bacteria</taxon>
        <taxon>Bacillati</taxon>
        <taxon>Actinomycetota</taxon>
        <taxon>Actinomycetes</taxon>
        <taxon>Micrococcales</taxon>
        <taxon>Microbacteriaceae</taxon>
        <taxon>Microbacterium</taxon>
    </lineage>
</organism>
<proteinExistence type="predicted"/>
<dbReference type="RefSeq" id="WP_150450458.1">
    <property type="nucleotide sequence ID" value="NZ_VYSA01000006.1"/>
</dbReference>
<reference evidence="3" key="1">
    <citation type="submission" date="2019-09" db="EMBL/GenBank/DDBJ databases">
        <title>Mumia zhuanghuii sp. nov. isolated from the intestinal contents of plateau pika (Ochotona curzoniae) in the Qinghai-Tibet plateau of China.</title>
        <authorList>
            <person name="Tian Z."/>
        </authorList>
    </citation>
    <scope>NUCLEOTIDE SEQUENCE [LARGE SCALE GENOMIC DNA]</scope>
    <source>
        <strain evidence="3">JCM 30598</strain>
    </source>
</reference>
<evidence type="ECO:0000313" key="3">
    <source>
        <dbReference type="Proteomes" id="UP000325827"/>
    </source>
</evidence>
<feature type="transmembrane region" description="Helical" evidence="1">
    <location>
        <begin position="12"/>
        <end position="31"/>
    </location>
</feature>
<sequence length="98" mass="10314">MKPFFLPTQLIILWIIALGGLASGVITALVLASKAGDYYASETDLAALATWSNFLVIVGVIALVGALMLSGVREMMRVLGQRPSEVATTLPHTDADGL</sequence>
<accession>A0A5J5IW53</accession>
<name>A0A5J5IW53_9MICO</name>
<feature type="transmembrane region" description="Helical" evidence="1">
    <location>
        <begin position="51"/>
        <end position="72"/>
    </location>
</feature>
<dbReference type="Proteomes" id="UP000325827">
    <property type="component" value="Unassembled WGS sequence"/>
</dbReference>
<evidence type="ECO:0000256" key="1">
    <source>
        <dbReference type="SAM" id="Phobius"/>
    </source>
</evidence>
<protein>
    <submittedName>
        <fullName evidence="2">Uncharacterized protein</fullName>
    </submittedName>
</protein>
<keyword evidence="1" id="KW-0472">Membrane</keyword>
<evidence type="ECO:0000313" key="2">
    <source>
        <dbReference type="EMBL" id="KAA9104999.1"/>
    </source>
</evidence>
<gene>
    <name evidence="2" type="ORF">F6B43_18295</name>
</gene>
<keyword evidence="1" id="KW-0812">Transmembrane</keyword>
<dbReference type="EMBL" id="VYSA01000006">
    <property type="protein sequence ID" value="KAA9104999.1"/>
    <property type="molecule type" value="Genomic_DNA"/>
</dbReference>
<dbReference type="AlphaFoldDB" id="A0A5J5IW53"/>
<comment type="caution">
    <text evidence="2">The sequence shown here is derived from an EMBL/GenBank/DDBJ whole genome shotgun (WGS) entry which is preliminary data.</text>
</comment>
<keyword evidence="1" id="KW-1133">Transmembrane helix</keyword>